<dbReference type="CDD" id="cd16363">
    <property type="entry name" value="Col_Im_like"/>
    <property type="match status" value="1"/>
</dbReference>
<dbReference type="SUPFAM" id="SSF47345">
    <property type="entry name" value="Colicin E immunity proteins"/>
    <property type="match status" value="1"/>
</dbReference>
<dbReference type="AlphaFoldDB" id="A0A7W3ESX7"/>
<dbReference type="GO" id="GO:0015643">
    <property type="term" value="F:toxic substance binding"/>
    <property type="evidence" value="ECO:0007669"/>
    <property type="project" value="InterPro"/>
</dbReference>
<dbReference type="Proteomes" id="UP000510927">
    <property type="component" value="Chromosome"/>
</dbReference>
<evidence type="ECO:0000256" key="2">
    <source>
        <dbReference type="ARBA" id="ARBA00023025"/>
    </source>
</evidence>
<protein>
    <submittedName>
        <fullName evidence="3">Bacteriocin immunity protein</fullName>
    </submittedName>
</protein>
<dbReference type="EMBL" id="CP055675">
    <property type="protein sequence ID" value="QLN01213.1"/>
    <property type="molecule type" value="Genomic_DNA"/>
</dbReference>
<dbReference type="Gene3D" id="1.10.1200.20">
    <property type="entry name" value="Colicin E immunity protein"/>
    <property type="match status" value="1"/>
</dbReference>
<dbReference type="GO" id="GO:0030153">
    <property type="term" value="P:bacteriocin immunity"/>
    <property type="evidence" value="ECO:0007669"/>
    <property type="project" value="UniProtKB-KW"/>
</dbReference>
<comment type="similarity">
    <text evidence="1">Belongs to the colicins ColE2/ColE8/ColE9 and pyocins S1/S2 family.</text>
</comment>
<name>A0A7W3ESX7_ESCFE</name>
<evidence type="ECO:0000313" key="4">
    <source>
        <dbReference type="Proteomes" id="UP000510927"/>
    </source>
</evidence>
<sequence length="96" mass="11487">MIEFDKKFEEYTQAQFIDFLQRFTDIDERYPDLQGAKFEKYFDSLVDHFIKVTEHPASSDLIFYPEYPGADEPENIVKIVLEWRRSQGLPLFKDSL</sequence>
<reference evidence="3 4" key="1">
    <citation type="submission" date="2020-06" db="EMBL/GenBank/DDBJ databases">
        <title>REHAB project genomes.</title>
        <authorList>
            <person name="Shaw L.P."/>
        </authorList>
    </citation>
    <scope>NUCLEOTIDE SEQUENCE [LARGE SCALE GENOMIC DNA]</scope>
    <source>
        <strain evidence="3 4">RHB28-C13</strain>
    </source>
</reference>
<keyword evidence="2" id="KW-0079">Bacteriocin immunity</keyword>
<proteinExistence type="inferred from homology"/>
<evidence type="ECO:0000256" key="1">
    <source>
        <dbReference type="ARBA" id="ARBA00009346"/>
    </source>
</evidence>
<organism evidence="3 4">
    <name type="scientific">Escherichia fergusonii</name>
    <dbReference type="NCBI Taxonomy" id="564"/>
    <lineage>
        <taxon>Bacteria</taxon>
        <taxon>Pseudomonadati</taxon>
        <taxon>Pseudomonadota</taxon>
        <taxon>Gammaproteobacteria</taxon>
        <taxon>Enterobacterales</taxon>
        <taxon>Enterobacteriaceae</taxon>
        <taxon>Escherichia</taxon>
    </lineage>
</organism>
<dbReference type="InterPro" id="IPR000290">
    <property type="entry name" value="Colicin_pyocin"/>
</dbReference>
<dbReference type="PRINTS" id="PR01299">
    <property type="entry name" value="PYOCIN"/>
</dbReference>
<dbReference type="RefSeq" id="WP_181202695.1">
    <property type="nucleotide sequence ID" value="NZ_CP055675.1"/>
</dbReference>
<accession>A0A7W3ESX7</accession>
<dbReference type="InterPro" id="IPR035900">
    <property type="entry name" value="Colicin_E_sf"/>
</dbReference>
<gene>
    <name evidence="3" type="ORF">HVY52_15925</name>
</gene>
<dbReference type="Pfam" id="PF01320">
    <property type="entry name" value="Colicin_Pyocin"/>
    <property type="match status" value="1"/>
</dbReference>
<evidence type="ECO:0000313" key="3">
    <source>
        <dbReference type="EMBL" id="QLN01213.1"/>
    </source>
</evidence>